<dbReference type="InParanoid" id="A0A146G621"/>
<dbReference type="SUPFAM" id="SSF53822">
    <property type="entry name" value="Periplasmic binding protein-like I"/>
    <property type="match status" value="1"/>
</dbReference>
<dbReference type="InterPro" id="IPR000843">
    <property type="entry name" value="HTH_LacI"/>
</dbReference>
<evidence type="ECO:0000256" key="1">
    <source>
        <dbReference type="ARBA" id="ARBA00022491"/>
    </source>
</evidence>
<evidence type="ECO:0000256" key="4">
    <source>
        <dbReference type="ARBA" id="ARBA00023163"/>
    </source>
</evidence>
<dbReference type="SMART" id="SM00354">
    <property type="entry name" value="HTH_LACI"/>
    <property type="match status" value="1"/>
</dbReference>
<proteinExistence type="predicted"/>
<gene>
    <name evidence="6" type="ORF">TSACC_21385</name>
</gene>
<evidence type="ECO:0000259" key="5">
    <source>
        <dbReference type="PROSITE" id="PS50932"/>
    </source>
</evidence>
<keyword evidence="4" id="KW-0804">Transcription</keyword>
<evidence type="ECO:0000313" key="6">
    <source>
        <dbReference type="EMBL" id="GAT32981.1"/>
    </source>
</evidence>
<organism evidence="6 7">
    <name type="scientific">Terrimicrobium sacchariphilum</name>
    <dbReference type="NCBI Taxonomy" id="690879"/>
    <lineage>
        <taxon>Bacteria</taxon>
        <taxon>Pseudomonadati</taxon>
        <taxon>Verrucomicrobiota</taxon>
        <taxon>Terrimicrobiia</taxon>
        <taxon>Terrimicrobiales</taxon>
        <taxon>Terrimicrobiaceae</taxon>
        <taxon>Terrimicrobium</taxon>
    </lineage>
</organism>
<dbReference type="GO" id="GO:0003700">
    <property type="term" value="F:DNA-binding transcription factor activity"/>
    <property type="evidence" value="ECO:0007669"/>
    <property type="project" value="TreeGrafter"/>
</dbReference>
<keyword evidence="3" id="KW-0238">DNA-binding</keyword>
<dbReference type="Gene3D" id="1.10.260.40">
    <property type="entry name" value="lambda repressor-like DNA-binding domains"/>
    <property type="match status" value="1"/>
</dbReference>
<evidence type="ECO:0000313" key="7">
    <source>
        <dbReference type="Proteomes" id="UP000076023"/>
    </source>
</evidence>
<dbReference type="InterPro" id="IPR010982">
    <property type="entry name" value="Lambda_DNA-bd_dom_sf"/>
</dbReference>
<evidence type="ECO:0000256" key="3">
    <source>
        <dbReference type="ARBA" id="ARBA00023125"/>
    </source>
</evidence>
<comment type="caution">
    <text evidence="6">The sequence shown here is derived from an EMBL/GenBank/DDBJ whole genome shotgun (WGS) entry which is preliminary data.</text>
</comment>
<keyword evidence="7" id="KW-1185">Reference proteome</keyword>
<accession>A0A146G621</accession>
<evidence type="ECO:0000256" key="2">
    <source>
        <dbReference type="ARBA" id="ARBA00023015"/>
    </source>
</evidence>
<dbReference type="AlphaFoldDB" id="A0A146G621"/>
<feature type="domain" description="HTH lacI-type" evidence="5">
    <location>
        <begin position="6"/>
        <end position="60"/>
    </location>
</feature>
<dbReference type="PANTHER" id="PTHR30146">
    <property type="entry name" value="LACI-RELATED TRANSCRIPTIONAL REPRESSOR"/>
    <property type="match status" value="1"/>
</dbReference>
<keyword evidence="2" id="KW-0805">Transcription regulation</keyword>
<dbReference type="Pfam" id="PF00356">
    <property type="entry name" value="LacI"/>
    <property type="match status" value="1"/>
</dbReference>
<keyword evidence="1" id="KW-0678">Repressor</keyword>
<dbReference type="Proteomes" id="UP000076023">
    <property type="component" value="Unassembled WGS sequence"/>
</dbReference>
<protein>
    <submittedName>
        <fullName evidence="6">LacI family transcriptional regulator</fullName>
    </submittedName>
</protein>
<dbReference type="STRING" id="690879.TSACC_21385"/>
<dbReference type="CDD" id="cd01392">
    <property type="entry name" value="HTH_LacI"/>
    <property type="match status" value="1"/>
</dbReference>
<dbReference type="PANTHER" id="PTHR30146:SF148">
    <property type="entry name" value="HTH-TYPE TRANSCRIPTIONAL REPRESSOR PURR-RELATED"/>
    <property type="match status" value="1"/>
</dbReference>
<sequence>MAVRRVSQKNIAEAAGVHVTTVSLALRNSKSLLPETREKIQRIARELGYQPDPMLSALTVYRKKVQMPYFQGTIAWLDNLKKSGAKPSSKVFPEYWAGARERCEELGYHIEEFSSSDMSLTRISNILKARGISCILLPPQPRQVAHMRMDWENYCALSFGFSLTHPRLHLVTNAQYRAARLAVRTVRRYGYRRIGLVTLDEIEVRTDHNFSSGYLAEHRLGDRKPLPIFEYSYGKAASRRSYAKEFAKWFRNNQPDAIIYLDNDVPNALRALGVGPDMCGHASLAAPAEGGELAGVHQNGKLVGRTAVDYLVDMYNRNERGVPQTPFRLLVEGYWVDGESLPRRVVPSRTAPAD</sequence>
<dbReference type="Gene3D" id="3.40.50.2300">
    <property type="match status" value="2"/>
</dbReference>
<dbReference type="EMBL" id="BDCO01000002">
    <property type="protein sequence ID" value="GAT32981.1"/>
    <property type="molecule type" value="Genomic_DNA"/>
</dbReference>
<dbReference type="GO" id="GO:0000976">
    <property type="term" value="F:transcription cis-regulatory region binding"/>
    <property type="evidence" value="ECO:0007669"/>
    <property type="project" value="TreeGrafter"/>
</dbReference>
<dbReference type="InterPro" id="IPR028082">
    <property type="entry name" value="Peripla_BP_I"/>
</dbReference>
<name>A0A146G621_TERSA</name>
<reference evidence="7" key="1">
    <citation type="journal article" date="2017" name="Genome Announc.">
        <title>Draft Genome Sequence of Terrimicrobium sacchariphilum NM-5T, a Facultative Anaerobic Soil Bacterium of the Class Spartobacteria.</title>
        <authorList>
            <person name="Qiu Y.L."/>
            <person name="Tourlousse D.M."/>
            <person name="Matsuura N."/>
            <person name="Ohashi A."/>
            <person name="Sekiguchi Y."/>
        </authorList>
    </citation>
    <scope>NUCLEOTIDE SEQUENCE [LARGE SCALE GENOMIC DNA]</scope>
    <source>
        <strain evidence="7">NM-5</strain>
    </source>
</reference>
<dbReference type="PROSITE" id="PS50932">
    <property type="entry name" value="HTH_LACI_2"/>
    <property type="match status" value="1"/>
</dbReference>
<dbReference type="SUPFAM" id="SSF47413">
    <property type="entry name" value="lambda repressor-like DNA-binding domains"/>
    <property type="match status" value="1"/>
</dbReference>